<protein>
    <submittedName>
        <fullName evidence="1">Uncharacterized protein</fullName>
    </submittedName>
</protein>
<evidence type="ECO:0000313" key="1">
    <source>
        <dbReference type="EMBL" id="KAF0922990.1"/>
    </source>
</evidence>
<dbReference type="EMBL" id="SPHZ02000003">
    <property type="protein sequence ID" value="KAF0922990.1"/>
    <property type="molecule type" value="Genomic_DNA"/>
</dbReference>
<name>A0A6G1EDW7_9ORYZ</name>
<keyword evidence="2" id="KW-1185">Reference proteome</keyword>
<dbReference type="Proteomes" id="UP000479710">
    <property type="component" value="Unassembled WGS sequence"/>
</dbReference>
<reference evidence="1 2" key="1">
    <citation type="submission" date="2019-11" db="EMBL/GenBank/DDBJ databases">
        <title>Whole genome sequence of Oryza granulata.</title>
        <authorList>
            <person name="Li W."/>
        </authorList>
    </citation>
    <scope>NUCLEOTIDE SEQUENCE [LARGE SCALE GENOMIC DNA]</scope>
    <source>
        <strain evidence="2">cv. Menghai</strain>
        <tissue evidence="1">Leaf</tissue>
    </source>
</reference>
<proteinExistence type="predicted"/>
<evidence type="ECO:0000313" key="2">
    <source>
        <dbReference type="Proteomes" id="UP000479710"/>
    </source>
</evidence>
<accession>A0A6G1EDW7</accession>
<comment type="caution">
    <text evidence="1">The sequence shown here is derived from an EMBL/GenBank/DDBJ whole genome shotgun (WGS) entry which is preliminary data.</text>
</comment>
<dbReference type="AlphaFoldDB" id="A0A6G1EDW7"/>
<gene>
    <name evidence="1" type="ORF">E2562_002200</name>
</gene>
<organism evidence="1 2">
    <name type="scientific">Oryza meyeriana var. granulata</name>
    <dbReference type="NCBI Taxonomy" id="110450"/>
    <lineage>
        <taxon>Eukaryota</taxon>
        <taxon>Viridiplantae</taxon>
        <taxon>Streptophyta</taxon>
        <taxon>Embryophyta</taxon>
        <taxon>Tracheophyta</taxon>
        <taxon>Spermatophyta</taxon>
        <taxon>Magnoliopsida</taxon>
        <taxon>Liliopsida</taxon>
        <taxon>Poales</taxon>
        <taxon>Poaceae</taxon>
        <taxon>BOP clade</taxon>
        <taxon>Oryzoideae</taxon>
        <taxon>Oryzeae</taxon>
        <taxon>Oryzinae</taxon>
        <taxon>Oryza</taxon>
        <taxon>Oryza meyeriana</taxon>
    </lineage>
</organism>
<sequence>MATGGEGNDQREVELWAKATHVREVELQAKVVWEVEVSRMGWHASWEWPPERARWWLGRRDVGA</sequence>